<reference evidence="2" key="1">
    <citation type="submission" date="2022-01" db="EMBL/GenBank/DDBJ databases">
        <title>Genome Sequence Resource for Two Populations of Ditylenchus destructor, the Migratory Endoparasitic Phytonematode.</title>
        <authorList>
            <person name="Zhang H."/>
            <person name="Lin R."/>
            <person name="Xie B."/>
        </authorList>
    </citation>
    <scope>NUCLEOTIDE SEQUENCE</scope>
    <source>
        <strain evidence="2">BazhouSP</strain>
    </source>
</reference>
<evidence type="ECO:0000256" key="1">
    <source>
        <dbReference type="SAM" id="MobiDB-lite"/>
    </source>
</evidence>
<dbReference type="EMBL" id="JAKKPZ010000003">
    <property type="protein sequence ID" value="KAI1723633.1"/>
    <property type="molecule type" value="Genomic_DNA"/>
</dbReference>
<keyword evidence="3" id="KW-1185">Reference proteome</keyword>
<name>A0AAD4NEC1_9BILA</name>
<feature type="region of interest" description="Disordered" evidence="1">
    <location>
        <begin position="1"/>
        <end position="39"/>
    </location>
</feature>
<evidence type="ECO:0000313" key="3">
    <source>
        <dbReference type="Proteomes" id="UP001201812"/>
    </source>
</evidence>
<organism evidence="2 3">
    <name type="scientific">Ditylenchus destructor</name>
    <dbReference type="NCBI Taxonomy" id="166010"/>
    <lineage>
        <taxon>Eukaryota</taxon>
        <taxon>Metazoa</taxon>
        <taxon>Ecdysozoa</taxon>
        <taxon>Nematoda</taxon>
        <taxon>Chromadorea</taxon>
        <taxon>Rhabditida</taxon>
        <taxon>Tylenchina</taxon>
        <taxon>Tylenchomorpha</taxon>
        <taxon>Sphaerularioidea</taxon>
        <taxon>Anguinidae</taxon>
        <taxon>Anguininae</taxon>
        <taxon>Ditylenchus</taxon>
    </lineage>
</organism>
<dbReference type="Proteomes" id="UP001201812">
    <property type="component" value="Unassembled WGS sequence"/>
</dbReference>
<proteinExistence type="predicted"/>
<sequence>MHTWPTQRARENGLARWTANDGSQEQERRPTQGRRSPPRVVSGNICSFNSHSLNFLDVFPTLFPIGAAVFHRSVLPKVE</sequence>
<evidence type="ECO:0000313" key="2">
    <source>
        <dbReference type="EMBL" id="KAI1723633.1"/>
    </source>
</evidence>
<dbReference type="AlphaFoldDB" id="A0AAD4NEC1"/>
<accession>A0AAD4NEC1</accession>
<protein>
    <submittedName>
        <fullName evidence="2">Uncharacterized protein</fullName>
    </submittedName>
</protein>
<comment type="caution">
    <text evidence="2">The sequence shown here is derived from an EMBL/GenBank/DDBJ whole genome shotgun (WGS) entry which is preliminary data.</text>
</comment>
<gene>
    <name evidence="2" type="ORF">DdX_03797</name>
</gene>